<evidence type="ECO:0000259" key="4">
    <source>
        <dbReference type="Pfam" id="PF19289"/>
    </source>
</evidence>
<comment type="similarity">
    <text evidence="1">Belongs to the peptidase U62 family.</text>
</comment>
<dbReference type="InterPro" id="IPR002510">
    <property type="entry name" value="Metalloprtase-TldD/E_N"/>
</dbReference>
<evidence type="ECO:0000313" key="6">
    <source>
        <dbReference type="EMBL" id="MBR0651426.1"/>
    </source>
</evidence>
<evidence type="ECO:0000256" key="1">
    <source>
        <dbReference type="ARBA" id="ARBA00005836"/>
    </source>
</evidence>
<evidence type="ECO:0000313" key="7">
    <source>
        <dbReference type="Proteomes" id="UP000698752"/>
    </source>
</evidence>
<dbReference type="InterPro" id="IPR036059">
    <property type="entry name" value="TldD/PmbA_sf"/>
</dbReference>
<keyword evidence="7" id="KW-1185">Reference proteome</keyword>
<dbReference type="SUPFAM" id="SSF111283">
    <property type="entry name" value="Putative modulator of DNA gyrase, PmbA/TldD"/>
    <property type="match status" value="1"/>
</dbReference>
<dbReference type="Proteomes" id="UP000698752">
    <property type="component" value="Unassembled WGS sequence"/>
</dbReference>
<name>A0ABS5EK67_9PROT</name>
<dbReference type="Gene3D" id="3.30.2290.10">
    <property type="entry name" value="PmbA/TldD superfamily"/>
    <property type="match status" value="1"/>
</dbReference>
<dbReference type="RefSeq" id="WP_211870092.1">
    <property type="nucleotide sequence ID" value="NZ_JAAEDI010000018.1"/>
</dbReference>
<organism evidence="6 7">
    <name type="scientific">Neoroseomonas terrae</name>
    <dbReference type="NCBI Taxonomy" id="424799"/>
    <lineage>
        <taxon>Bacteria</taxon>
        <taxon>Pseudomonadati</taxon>
        <taxon>Pseudomonadota</taxon>
        <taxon>Alphaproteobacteria</taxon>
        <taxon>Acetobacterales</taxon>
        <taxon>Acetobacteraceae</taxon>
        <taxon>Neoroseomonas</taxon>
    </lineage>
</organism>
<feature type="region of interest" description="Disordered" evidence="2">
    <location>
        <begin position="324"/>
        <end position="343"/>
    </location>
</feature>
<dbReference type="PANTHER" id="PTHR43421">
    <property type="entry name" value="METALLOPROTEASE PMBA"/>
    <property type="match status" value="1"/>
</dbReference>
<dbReference type="InterPro" id="IPR035068">
    <property type="entry name" value="TldD/PmbA_N"/>
</dbReference>
<feature type="domain" description="Metalloprotease TldD/E C-terminal" evidence="4">
    <location>
        <begin position="225"/>
        <end position="440"/>
    </location>
</feature>
<dbReference type="EMBL" id="JAAEDI010000018">
    <property type="protein sequence ID" value="MBR0651426.1"/>
    <property type="molecule type" value="Genomic_DNA"/>
</dbReference>
<dbReference type="InterPro" id="IPR047657">
    <property type="entry name" value="PmbA"/>
</dbReference>
<reference evidence="7" key="1">
    <citation type="journal article" date="2021" name="Syst. Appl. Microbiol.">
        <title>Roseomonas hellenica sp. nov., isolated from roots of wild-growing Alkanna tinctoria.</title>
        <authorList>
            <person name="Rat A."/>
            <person name="Naranjo H.D."/>
            <person name="Lebbe L."/>
            <person name="Cnockaert M."/>
            <person name="Krigas N."/>
            <person name="Grigoriadou K."/>
            <person name="Maloupa E."/>
            <person name="Willems A."/>
        </authorList>
    </citation>
    <scope>NUCLEOTIDE SEQUENCE [LARGE SCALE GENOMIC DNA]</scope>
    <source>
        <strain evidence="7">LMG 31159</strain>
    </source>
</reference>
<gene>
    <name evidence="6" type="ORF">GXW78_17280</name>
</gene>
<evidence type="ECO:0000259" key="3">
    <source>
        <dbReference type="Pfam" id="PF01523"/>
    </source>
</evidence>
<dbReference type="Pfam" id="PF01523">
    <property type="entry name" value="PmbA_TldD_1st"/>
    <property type="match status" value="1"/>
</dbReference>
<sequence length="441" mass="45933">MDRLTTLADLIAAAKRAGADAADALLVASTSLSVRRRLGAIEQLERSEGFDLGLRVFVGQRAAIVSSTDANPKGFATLAERAVAMARVVPADPFAGLPDAMSTQTRDLDLADAEEPSAEGLLARTAAAEEAALAVSGVTNSDGADAGWGRYELAMVGSNGFAGSFVRTSHSISTTAVAGAGTAMERDYDWSSTVHLADLGDPVAIGRKAGELAVGRLNPTRPKTARIPVVFDPRVAGSLLGHLSGAINGAAVARGTSFLKDRMGEQVLARGLVVRDDPFRRRGLRSRPFDGEGMPGESRVIVGDGMLQTWLLDWRSARQLGLASTGHASRGTGGPPSPGATNLWLEPGDLTPAALMADIAEGLYVTDLIGMGVNGITGDYSRGAAGFMIRHGQLAEPVSEITIAGNLRDIFLNMTPANDLEFRRGTDSPTARIEGLTMAGS</sequence>
<dbReference type="Pfam" id="PF19290">
    <property type="entry name" value="PmbA_TldD_2nd"/>
    <property type="match status" value="1"/>
</dbReference>
<dbReference type="InterPro" id="IPR045569">
    <property type="entry name" value="Metalloprtase-TldD/E_C"/>
</dbReference>
<evidence type="ECO:0000259" key="5">
    <source>
        <dbReference type="Pfam" id="PF19290"/>
    </source>
</evidence>
<feature type="domain" description="Metalloprotease TldD/E N-terminal" evidence="3">
    <location>
        <begin position="22"/>
        <end position="86"/>
    </location>
</feature>
<comment type="caution">
    <text evidence="6">The sequence shown here is derived from an EMBL/GenBank/DDBJ whole genome shotgun (WGS) entry which is preliminary data.</text>
</comment>
<dbReference type="Pfam" id="PF19289">
    <property type="entry name" value="PmbA_TldD_3rd"/>
    <property type="match status" value="1"/>
</dbReference>
<accession>A0ABS5EK67</accession>
<dbReference type="PANTHER" id="PTHR43421:SF1">
    <property type="entry name" value="METALLOPROTEASE PMBA"/>
    <property type="match status" value="1"/>
</dbReference>
<protein>
    <submittedName>
        <fullName evidence="6">TldD/PmbA family protein</fullName>
    </submittedName>
</protein>
<evidence type="ECO:0000256" key="2">
    <source>
        <dbReference type="SAM" id="MobiDB-lite"/>
    </source>
</evidence>
<dbReference type="InterPro" id="IPR045570">
    <property type="entry name" value="Metalloprtase-TldD/E_cen_dom"/>
</dbReference>
<proteinExistence type="inferred from homology"/>
<feature type="domain" description="Metalloprotease TldD/E central" evidence="5">
    <location>
        <begin position="113"/>
        <end position="217"/>
    </location>
</feature>